<feature type="domain" description="Protein kinase" evidence="1">
    <location>
        <begin position="1"/>
        <end position="240"/>
    </location>
</feature>
<evidence type="ECO:0000259" key="1">
    <source>
        <dbReference type="PROSITE" id="PS50011"/>
    </source>
</evidence>
<gene>
    <name evidence="2" type="ORF">L201_003249</name>
</gene>
<dbReference type="SUPFAM" id="SSF56112">
    <property type="entry name" value="Protein kinase-like (PK-like)"/>
    <property type="match status" value="1"/>
</dbReference>
<name>A0AAX4JTS1_9TREE</name>
<evidence type="ECO:0000313" key="3">
    <source>
        <dbReference type="Proteomes" id="UP001355207"/>
    </source>
</evidence>
<accession>A0AAX4JTS1</accession>
<dbReference type="PROSITE" id="PS50011">
    <property type="entry name" value="PROTEIN_KINASE_DOM"/>
    <property type="match status" value="1"/>
</dbReference>
<proteinExistence type="predicted"/>
<organism evidence="2 3">
    <name type="scientific">Kwoniella dendrophila CBS 6074</name>
    <dbReference type="NCBI Taxonomy" id="1295534"/>
    <lineage>
        <taxon>Eukaryota</taxon>
        <taxon>Fungi</taxon>
        <taxon>Dikarya</taxon>
        <taxon>Basidiomycota</taxon>
        <taxon>Agaricomycotina</taxon>
        <taxon>Tremellomycetes</taxon>
        <taxon>Tremellales</taxon>
        <taxon>Cryptococcaceae</taxon>
        <taxon>Kwoniella</taxon>
    </lineage>
</organism>
<dbReference type="AlphaFoldDB" id="A0AAX4JTS1"/>
<dbReference type="Proteomes" id="UP001355207">
    <property type="component" value="Chromosome 4"/>
</dbReference>
<dbReference type="GO" id="GO:0005524">
    <property type="term" value="F:ATP binding"/>
    <property type="evidence" value="ECO:0007669"/>
    <property type="project" value="InterPro"/>
</dbReference>
<dbReference type="GO" id="GO:0007165">
    <property type="term" value="P:signal transduction"/>
    <property type="evidence" value="ECO:0007669"/>
    <property type="project" value="TreeGrafter"/>
</dbReference>
<dbReference type="EMBL" id="CP144101">
    <property type="protein sequence ID" value="WWC88339.1"/>
    <property type="molecule type" value="Genomic_DNA"/>
</dbReference>
<keyword evidence="3" id="KW-1185">Reference proteome</keyword>
<dbReference type="Pfam" id="PF00069">
    <property type="entry name" value="Pkinase"/>
    <property type="match status" value="1"/>
</dbReference>
<dbReference type="InterPro" id="IPR000719">
    <property type="entry name" value="Prot_kinase_dom"/>
</dbReference>
<reference evidence="2 3" key="1">
    <citation type="submission" date="2024-01" db="EMBL/GenBank/DDBJ databases">
        <title>Comparative genomics of Cryptococcus and Kwoniella reveals pathogenesis evolution and contrasting modes of karyotype evolution via chromosome fusion or intercentromeric recombination.</title>
        <authorList>
            <person name="Coelho M.A."/>
            <person name="David-Palma M."/>
            <person name="Shea T."/>
            <person name="Bowers K."/>
            <person name="McGinley-Smith S."/>
            <person name="Mohammad A.W."/>
            <person name="Gnirke A."/>
            <person name="Yurkov A.M."/>
            <person name="Nowrousian M."/>
            <person name="Sun S."/>
            <person name="Cuomo C.A."/>
            <person name="Heitman J."/>
        </authorList>
    </citation>
    <scope>NUCLEOTIDE SEQUENCE [LARGE SCALE GENOMIC DNA]</scope>
    <source>
        <strain evidence="2 3">CBS 6074</strain>
    </source>
</reference>
<dbReference type="Gene3D" id="1.10.510.10">
    <property type="entry name" value="Transferase(Phosphotransferase) domain 1"/>
    <property type="match status" value="1"/>
</dbReference>
<protein>
    <recommendedName>
        <fullName evidence="1">Protein kinase domain-containing protein</fullName>
    </recommendedName>
</protein>
<dbReference type="RefSeq" id="XP_066075102.1">
    <property type="nucleotide sequence ID" value="XM_066219005.1"/>
</dbReference>
<dbReference type="PROSITE" id="PS00109">
    <property type="entry name" value="PROTEIN_KINASE_TYR"/>
    <property type="match status" value="1"/>
</dbReference>
<dbReference type="InterPro" id="IPR008266">
    <property type="entry name" value="Tyr_kinase_AS"/>
</dbReference>
<dbReference type="GeneID" id="91093919"/>
<evidence type="ECO:0000313" key="2">
    <source>
        <dbReference type="EMBL" id="WWC88339.1"/>
    </source>
</evidence>
<dbReference type="GO" id="GO:0004672">
    <property type="term" value="F:protein kinase activity"/>
    <property type="evidence" value="ECO:0007669"/>
    <property type="project" value="InterPro"/>
</dbReference>
<dbReference type="InterPro" id="IPR050167">
    <property type="entry name" value="Ser_Thr_protein_kinase"/>
</dbReference>
<dbReference type="PANTHER" id="PTHR23257:SF969">
    <property type="entry name" value="INTEGRIN-LINKED PROTEIN KINASE"/>
    <property type="match status" value="1"/>
</dbReference>
<dbReference type="GO" id="GO:0005737">
    <property type="term" value="C:cytoplasm"/>
    <property type="evidence" value="ECO:0007669"/>
    <property type="project" value="TreeGrafter"/>
</dbReference>
<sequence length="250" mass="28380">MSQEEVEAKIKDYGNVDESLSTAFEEAENKVSQLAINSDIFQALPTIEFGVNIHHAKVPRSTQELIHLEAVKGDRHFVQLLGRSKEDEIVTEKFGISFTDWILQREKTTDEIKLKWATDIAEGLSILHSKNILHKDISTNNILVKGDKAIICDLESRWTIDCAKSPEYVQGSKYDKRADVYGFGTLLWSIERKNMPRPHASLECTGIMKEIMSKCLSNDPARRPTIDEALVELRSLSPLVTRGISIQHWF</sequence>
<dbReference type="PANTHER" id="PTHR23257">
    <property type="entry name" value="SERINE-THREONINE PROTEIN KINASE"/>
    <property type="match status" value="1"/>
</dbReference>
<dbReference type="InterPro" id="IPR011009">
    <property type="entry name" value="Kinase-like_dom_sf"/>
</dbReference>